<dbReference type="AlphaFoldDB" id="A0A226EGW4"/>
<feature type="transmembrane region" description="Helical" evidence="7">
    <location>
        <begin position="145"/>
        <end position="172"/>
    </location>
</feature>
<feature type="active site" evidence="5 6">
    <location>
        <position position="444"/>
    </location>
</feature>
<evidence type="ECO:0000259" key="8">
    <source>
        <dbReference type="PROSITE" id="PS50203"/>
    </source>
</evidence>
<keyword evidence="3 6" id="KW-0378">Hydrolase</keyword>
<name>A0A226EGW4_FOLCA</name>
<keyword evidence="4 6" id="KW-0788">Thiol protease</keyword>
<evidence type="ECO:0000256" key="6">
    <source>
        <dbReference type="PROSITE-ProRule" id="PRU00239"/>
    </source>
</evidence>
<evidence type="ECO:0000256" key="1">
    <source>
        <dbReference type="ARBA" id="ARBA00007623"/>
    </source>
</evidence>
<dbReference type="PANTHER" id="PTHR10183">
    <property type="entry name" value="CALPAIN"/>
    <property type="match status" value="1"/>
</dbReference>
<comment type="caution">
    <text evidence="9">The sequence shown here is derived from an EMBL/GenBank/DDBJ whole genome shotgun (WGS) entry which is preliminary data.</text>
</comment>
<evidence type="ECO:0000256" key="5">
    <source>
        <dbReference type="PIRSR" id="PIRSR622684-1"/>
    </source>
</evidence>
<dbReference type="Proteomes" id="UP000198287">
    <property type="component" value="Unassembled WGS sequence"/>
</dbReference>
<reference evidence="9 10" key="1">
    <citation type="submission" date="2015-12" db="EMBL/GenBank/DDBJ databases">
        <title>The genome of Folsomia candida.</title>
        <authorList>
            <person name="Faddeeva A."/>
            <person name="Derks M.F."/>
            <person name="Anvar Y."/>
            <person name="Smit S."/>
            <person name="Van Straalen N."/>
            <person name="Roelofs D."/>
        </authorList>
    </citation>
    <scope>NUCLEOTIDE SEQUENCE [LARGE SCALE GENOMIC DNA]</scope>
    <source>
        <strain evidence="9 10">VU population</strain>
        <tissue evidence="9">Whole body</tissue>
    </source>
</reference>
<feature type="active site" evidence="5 6">
    <location>
        <position position="287"/>
    </location>
</feature>
<dbReference type="InterPro" id="IPR038765">
    <property type="entry name" value="Papain-like_cys_pep_sf"/>
</dbReference>
<dbReference type="GO" id="GO:0004198">
    <property type="term" value="F:calcium-dependent cysteine-type endopeptidase activity"/>
    <property type="evidence" value="ECO:0007669"/>
    <property type="project" value="InterPro"/>
</dbReference>
<evidence type="ECO:0000256" key="2">
    <source>
        <dbReference type="ARBA" id="ARBA00022670"/>
    </source>
</evidence>
<feature type="domain" description="Calpain catalytic" evidence="8">
    <location>
        <begin position="236"/>
        <end position="529"/>
    </location>
</feature>
<evidence type="ECO:0000313" key="10">
    <source>
        <dbReference type="Proteomes" id="UP000198287"/>
    </source>
</evidence>
<keyword evidence="7" id="KW-0812">Transmembrane</keyword>
<feature type="transmembrane region" description="Helical" evidence="7">
    <location>
        <begin position="15"/>
        <end position="44"/>
    </location>
</feature>
<dbReference type="STRING" id="158441.A0A226EGW4"/>
<dbReference type="PANTHER" id="PTHR10183:SF433">
    <property type="entry name" value="CALPAIN-A-RELATED"/>
    <property type="match status" value="1"/>
</dbReference>
<dbReference type="CDD" id="cd00044">
    <property type="entry name" value="CysPc"/>
    <property type="match status" value="1"/>
</dbReference>
<dbReference type="InterPro" id="IPR000169">
    <property type="entry name" value="Pept_cys_AS"/>
</dbReference>
<organism evidence="9 10">
    <name type="scientific">Folsomia candida</name>
    <name type="common">Springtail</name>
    <dbReference type="NCBI Taxonomy" id="158441"/>
    <lineage>
        <taxon>Eukaryota</taxon>
        <taxon>Metazoa</taxon>
        <taxon>Ecdysozoa</taxon>
        <taxon>Arthropoda</taxon>
        <taxon>Hexapoda</taxon>
        <taxon>Collembola</taxon>
        <taxon>Entomobryomorpha</taxon>
        <taxon>Isotomoidea</taxon>
        <taxon>Isotomidae</taxon>
        <taxon>Proisotominae</taxon>
        <taxon>Folsomia</taxon>
    </lineage>
</organism>
<dbReference type="PROSITE" id="PS50203">
    <property type="entry name" value="CALPAIN_CAT"/>
    <property type="match status" value="1"/>
</dbReference>
<dbReference type="OrthoDB" id="424753at2759"/>
<keyword evidence="7" id="KW-0472">Membrane</keyword>
<comment type="similarity">
    <text evidence="1">Belongs to the peptidase C2 family.</text>
</comment>
<feature type="transmembrane region" description="Helical" evidence="7">
    <location>
        <begin position="103"/>
        <end position="121"/>
    </location>
</feature>
<feature type="transmembrane region" description="Helical" evidence="7">
    <location>
        <begin position="64"/>
        <end position="83"/>
    </location>
</feature>
<evidence type="ECO:0000256" key="7">
    <source>
        <dbReference type="SAM" id="Phobius"/>
    </source>
</evidence>
<protein>
    <submittedName>
        <fullName evidence="9">Calpain-B</fullName>
    </submittedName>
</protein>
<evidence type="ECO:0000256" key="4">
    <source>
        <dbReference type="ARBA" id="ARBA00022807"/>
    </source>
</evidence>
<gene>
    <name evidence="9" type="ORF">Fcan01_09662</name>
</gene>
<dbReference type="Pfam" id="PF00648">
    <property type="entry name" value="Peptidase_C2"/>
    <property type="match status" value="1"/>
</dbReference>
<sequence>MSRSPSFAPWINPGLFLSFILTSLVAFVDITLGIITLFLCYYPISEFDMILEMFDELNYKNDVAWWGVTSIPLFAALGLISGYNQLMGICHKKKDSSSFSWKITVFLLFFVSEVFGFILPFKLVEDYEKKVTLILGLPKEGNGKYIVFNLLLVNTVTIGLFVYQVVSFAVVFNHSRLMAKKLLEELRKEGLHKNVNKDVEMGTLDSKATLGQSPVVESTYPQLDQLMEDLPPRYLYPLVPEDLENSSVIPTPSMALFLSKQEINSQAKFFSDGVTRFDVKQGKLGDCWFLAALANLTLNDTLFAKVVPFDNEWFGGNAYAGVCYFNLFKDGKWRQVIIDDRLPTRNGKLIYMSSSDPTEFWSALIEKGMAKLYGSYGKLDGNDGIGPAMVNLTGGTVERHHVRDFKGNKLIKLFGLISVTLSAGKMVGCCCSIPGRSRGIIGGHAYSITKVQKIKFRNGKETPCIRIRNPWGSATEWEGEFSDKHPVWNLVDKKMEKELKLRFEDDGEFWFPLKEVITYFSHVEICHIGTYAN</sequence>
<keyword evidence="10" id="KW-1185">Reference proteome</keyword>
<dbReference type="SUPFAM" id="SSF54001">
    <property type="entry name" value="Cysteine proteinases"/>
    <property type="match status" value="1"/>
</dbReference>
<accession>A0A226EGW4</accession>
<dbReference type="PROSITE" id="PS00139">
    <property type="entry name" value="THIOL_PROTEASE_CYS"/>
    <property type="match status" value="1"/>
</dbReference>
<dbReference type="GO" id="GO:0006508">
    <property type="term" value="P:proteolysis"/>
    <property type="evidence" value="ECO:0007669"/>
    <property type="project" value="UniProtKB-KW"/>
</dbReference>
<keyword evidence="2 6" id="KW-0645">Protease</keyword>
<evidence type="ECO:0000256" key="3">
    <source>
        <dbReference type="ARBA" id="ARBA00022801"/>
    </source>
</evidence>
<feature type="active site" evidence="5 6">
    <location>
        <position position="469"/>
    </location>
</feature>
<dbReference type="InterPro" id="IPR022684">
    <property type="entry name" value="Calpain_cysteine_protease"/>
</dbReference>
<dbReference type="InterPro" id="IPR001300">
    <property type="entry name" value="Peptidase_C2_calpain_cat"/>
</dbReference>
<evidence type="ECO:0000313" key="9">
    <source>
        <dbReference type="EMBL" id="OXA56387.1"/>
    </source>
</evidence>
<dbReference type="EMBL" id="LNIX01000004">
    <property type="protein sequence ID" value="OXA56387.1"/>
    <property type="molecule type" value="Genomic_DNA"/>
</dbReference>
<dbReference type="PRINTS" id="PR00704">
    <property type="entry name" value="CALPAIN"/>
</dbReference>
<dbReference type="GO" id="GO:0005737">
    <property type="term" value="C:cytoplasm"/>
    <property type="evidence" value="ECO:0007669"/>
    <property type="project" value="TreeGrafter"/>
</dbReference>
<dbReference type="SMART" id="SM00230">
    <property type="entry name" value="CysPc"/>
    <property type="match status" value="1"/>
</dbReference>
<proteinExistence type="inferred from homology"/>
<dbReference type="Gene3D" id="3.90.70.10">
    <property type="entry name" value="Cysteine proteinases"/>
    <property type="match status" value="1"/>
</dbReference>
<keyword evidence="7" id="KW-1133">Transmembrane helix</keyword>